<evidence type="ECO:0000313" key="9">
    <source>
        <dbReference type="EMBL" id="NGN65301.1"/>
    </source>
</evidence>
<evidence type="ECO:0000256" key="1">
    <source>
        <dbReference type="ARBA" id="ARBA00009156"/>
    </source>
</evidence>
<organism evidence="9 10">
    <name type="scientific">Streptomyces coryli</name>
    <dbReference type="NCBI Taxonomy" id="1128680"/>
    <lineage>
        <taxon>Bacteria</taxon>
        <taxon>Bacillati</taxon>
        <taxon>Actinomycetota</taxon>
        <taxon>Actinomycetes</taxon>
        <taxon>Kitasatosporales</taxon>
        <taxon>Streptomycetaceae</taxon>
        <taxon>Streptomyces</taxon>
    </lineage>
</organism>
<dbReference type="InterPro" id="IPR018485">
    <property type="entry name" value="FGGY_C"/>
</dbReference>
<reference evidence="9 10" key="1">
    <citation type="submission" date="2020-02" db="EMBL/GenBank/DDBJ databases">
        <title>Whole-genome analyses of novel actinobacteria.</title>
        <authorList>
            <person name="Sahin N."/>
        </authorList>
    </citation>
    <scope>NUCLEOTIDE SEQUENCE [LARGE SCALE GENOMIC DNA]</scope>
    <source>
        <strain evidence="9 10">A7024</strain>
    </source>
</reference>
<name>A0A6G4U240_9ACTN</name>
<feature type="region of interest" description="Disordered" evidence="6">
    <location>
        <begin position="27"/>
        <end position="46"/>
    </location>
</feature>
<evidence type="ECO:0000256" key="5">
    <source>
        <dbReference type="RuleBase" id="RU003733"/>
    </source>
</evidence>
<keyword evidence="2" id="KW-0119">Carbohydrate metabolism</keyword>
<dbReference type="PROSITE" id="PS00445">
    <property type="entry name" value="FGGY_KINASES_2"/>
    <property type="match status" value="1"/>
</dbReference>
<evidence type="ECO:0000256" key="4">
    <source>
        <dbReference type="ARBA" id="ARBA00022777"/>
    </source>
</evidence>
<dbReference type="InterPro" id="IPR018483">
    <property type="entry name" value="Carb_kinase_FGGY_CS"/>
</dbReference>
<gene>
    <name evidence="9" type="ORF">G5C51_15510</name>
</gene>
<evidence type="ECO:0000313" key="10">
    <source>
        <dbReference type="Proteomes" id="UP000481583"/>
    </source>
</evidence>
<evidence type="ECO:0000256" key="3">
    <source>
        <dbReference type="ARBA" id="ARBA00022679"/>
    </source>
</evidence>
<keyword evidence="10" id="KW-1185">Reference proteome</keyword>
<dbReference type="Proteomes" id="UP000481583">
    <property type="component" value="Unassembled WGS sequence"/>
</dbReference>
<keyword evidence="2" id="KW-0859">Xylose metabolism</keyword>
<evidence type="ECO:0008006" key="11">
    <source>
        <dbReference type="Google" id="ProtNLM"/>
    </source>
</evidence>
<comment type="caution">
    <text evidence="9">The sequence shown here is derived from an EMBL/GenBank/DDBJ whole genome shotgun (WGS) entry which is preliminary data.</text>
</comment>
<dbReference type="InterPro" id="IPR050406">
    <property type="entry name" value="FGGY_Carb_Kinase"/>
</dbReference>
<evidence type="ECO:0000259" key="7">
    <source>
        <dbReference type="Pfam" id="PF00370"/>
    </source>
</evidence>
<dbReference type="InterPro" id="IPR000577">
    <property type="entry name" value="Carb_kinase_FGGY"/>
</dbReference>
<dbReference type="Pfam" id="PF00370">
    <property type="entry name" value="FGGY_N"/>
    <property type="match status" value="1"/>
</dbReference>
<dbReference type="PANTHER" id="PTHR43095:SF5">
    <property type="entry name" value="XYLULOSE KINASE"/>
    <property type="match status" value="1"/>
</dbReference>
<dbReference type="RefSeq" id="WP_165237601.1">
    <property type="nucleotide sequence ID" value="NZ_JAAKZV010000058.1"/>
</dbReference>
<dbReference type="AlphaFoldDB" id="A0A6G4U240"/>
<accession>A0A6G4U240</accession>
<dbReference type="SUPFAM" id="SSF53067">
    <property type="entry name" value="Actin-like ATPase domain"/>
    <property type="match status" value="2"/>
</dbReference>
<dbReference type="GO" id="GO:0016301">
    <property type="term" value="F:kinase activity"/>
    <property type="evidence" value="ECO:0007669"/>
    <property type="project" value="UniProtKB-KW"/>
</dbReference>
<dbReference type="Pfam" id="PF02782">
    <property type="entry name" value="FGGY_C"/>
    <property type="match status" value="1"/>
</dbReference>
<protein>
    <recommendedName>
        <fullName evidence="11">Xylulokinase</fullName>
    </recommendedName>
</protein>
<feature type="domain" description="Carbohydrate kinase FGGY N-terminal" evidence="7">
    <location>
        <begin position="4"/>
        <end position="244"/>
    </location>
</feature>
<keyword evidence="4 5" id="KW-0418">Kinase</keyword>
<dbReference type="CDD" id="cd07808">
    <property type="entry name" value="ASKHA_NBD_FGGY_EcXK-like"/>
    <property type="match status" value="1"/>
</dbReference>
<dbReference type="PANTHER" id="PTHR43095">
    <property type="entry name" value="SUGAR KINASE"/>
    <property type="match status" value="1"/>
</dbReference>
<dbReference type="Gene3D" id="3.30.420.40">
    <property type="match status" value="2"/>
</dbReference>
<keyword evidence="3 5" id="KW-0808">Transferase</keyword>
<dbReference type="EMBL" id="JAAKZV010000058">
    <property type="protein sequence ID" value="NGN65301.1"/>
    <property type="molecule type" value="Genomic_DNA"/>
</dbReference>
<dbReference type="GO" id="GO:0016773">
    <property type="term" value="F:phosphotransferase activity, alcohol group as acceptor"/>
    <property type="evidence" value="ECO:0007669"/>
    <property type="project" value="InterPro"/>
</dbReference>
<evidence type="ECO:0000256" key="6">
    <source>
        <dbReference type="SAM" id="MobiDB-lite"/>
    </source>
</evidence>
<evidence type="ECO:0000259" key="8">
    <source>
        <dbReference type="Pfam" id="PF02782"/>
    </source>
</evidence>
<proteinExistence type="inferred from homology"/>
<dbReference type="InterPro" id="IPR043129">
    <property type="entry name" value="ATPase_NBD"/>
</dbReference>
<evidence type="ECO:0000256" key="2">
    <source>
        <dbReference type="ARBA" id="ARBA00022629"/>
    </source>
</evidence>
<dbReference type="GO" id="GO:0042732">
    <property type="term" value="P:D-xylose metabolic process"/>
    <property type="evidence" value="ECO:0007669"/>
    <property type="project" value="UniProtKB-KW"/>
</dbReference>
<dbReference type="InterPro" id="IPR018484">
    <property type="entry name" value="FGGY_N"/>
</dbReference>
<sequence>MALTIGVDIGTSAAKALVLDPGTGVVGRGSAAHPTHTPGPGRAEQDPRAWWTATVAAIRQAAAGVRPEDVSAIAVSGQGAALVLLDDSGEPLRPALIHLDQRAAAEAAELSGASAGAAVMAASGNRVGAWNLAAKLTWVRRHEPGLLARTATVTSAAGYVLSRLAGRQAQNVSDAGISDLFDLGTRGWSGQILAELGLSEKLLPPLYAPTETIGELSPAAARELGLPPAVRIVAGGEDTSAAALAVGVLHPGDAYLSLGTAGVVGVAVGPDARHEPRLLTFPHVRDGLDLLSGSMTSAGAAIAWLAEVTGTDAAGLLAAAESAPPGADGVVFLPYLAGELHPIDDPAARGAFSGLSLVTGQAQLARAVVEGSAGAIAHNLSVARSAGAAPARLAATGRPTASGAWMQAVADATGVPVEVHTGDGAPLGDALLAAAGTDSALPELVRAHSRVEATYQPDPAGQSAAAARQRVASALYEATRSGV</sequence>
<comment type="similarity">
    <text evidence="1 5">Belongs to the FGGY kinase family.</text>
</comment>
<feature type="domain" description="Carbohydrate kinase FGGY C-terminal" evidence="8">
    <location>
        <begin position="254"/>
        <end position="435"/>
    </location>
</feature>
<dbReference type="PIRSF" id="PIRSF000538">
    <property type="entry name" value="GlpK"/>
    <property type="match status" value="1"/>
</dbReference>